<gene>
    <name evidence="1" type="ORF">NH26_13855</name>
</gene>
<protein>
    <submittedName>
        <fullName evidence="1">Uncharacterized protein</fullName>
    </submittedName>
</protein>
<dbReference type="AlphaFoldDB" id="A0A1S1Z246"/>
<dbReference type="RefSeq" id="WP_044229717.1">
    <property type="nucleotide sequence ID" value="NZ_JRYR02000001.1"/>
</dbReference>
<evidence type="ECO:0000313" key="2">
    <source>
        <dbReference type="Proteomes" id="UP000179797"/>
    </source>
</evidence>
<dbReference type="OrthoDB" id="977289at2"/>
<dbReference type="Proteomes" id="UP000179797">
    <property type="component" value="Unassembled WGS sequence"/>
</dbReference>
<sequence>MRYLSFILVLFIACNANHQQKIASNVDNSWTYQLLSEKSIDMDGQSCTISLEALPYLHQLKYTISYKGSGFLEEIKLSTEDSRTSATLIKERIWIAADTIIQATIHPINNTYQFSKVDEKGPLRSNYIINYFEKGRNQHLRFQLKEKSYQNYLKNYPYVSSKKSYQLSHENESLKLALDQHLVQILKEKRGKSGIRFSENEMNVIGLIYHVNCLYDGQYLKVEVNYMNHTDYDLWLCNPSTTLTIDQEQHTVDWNKVNTPYSFGKGKRCMFSTSIKVNKIPKDIHIPVNNISFFDKQPFFPEGTQLNLIVNNSLEPLDLNKNGEI</sequence>
<proteinExistence type="predicted"/>
<accession>A0A1S1Z246</accession>
<dbReference type="EMBL" id="JRYR02000001">
    <property type="protein sequence ID" value="OHX67349.1"/>
    <property type="molecule type" value="Genomic_DNA"/>
</dbReference>
<keyword evidence="2" id="KW-1185">Reference proteome</keyword>
<comment type="caution">
    <text evidence="1">The sequence shown here is derived from an EMBL/GenBank/DDBJ whole genome shotgun (WGS) entry which is preliminary data.</text>
</comment>
<organism evidence="1 2">
    <name type="scientific">Flammeovirga pacifica</name>
    <dbReference type="NCBI Taxonomy" id="915059"/>
    <lineage>
        <taxon>Bacteria</taxon>
        <taxon>Pseudomonadati</taxon>
        <taxon>Bacteroidota</taxon>
        <taxon>Cytophagia</taxon>
        <taxon>Cytophagales</taxon>
        <taxon>Flammeovirgaceae</taxon>
        <taxon>Flammeovirga</taxon>
    </lineage>
</organism>
<name>A0A1S1Z246_FLAPC</name>
<evidence type="ECO:0000313" key="1">
    <source>
        <dbReference type="EMBL" id="OHX67349.1"/>
    </source>
</evidence>
<reference evidence="1 2" key="1">
    <citation type="journal article" date="2012" name="Int. J. Syst. Evol. Microbiol.">
        <title>Flammeovirga pacifica sp. nov., isolated from deep-sea sediment.</title>
        <authorList>
            <person name="Xu H."/>
            <person name="Fu Y."/>
            <person name="Yang N."/>
            <person name="Ding Z."/>
            <person name="Lai Q."/>
            <person name="Zeng R."/>
        </authorList>
    </citation>
    <scope>NUCLEOTIDE SEQUENCE [LARGE SCALE GENOMIC DNA]</scope>
    <source>
        <strain evidence="2">DSM 24597 / LMG 26175 / WPAGA1</strain>
    </source>
</reference>